<feature type="region of interest" description="Disordered" evidence="1">
    <location>
        <begin position="498"/>
        <end position="520"/>
    </location>
</feature>
<proteinExistence type="predicted"/>
<organism evidence="2 3">
    <name type="scientific">Pyrocoelia pectoralis</name>
    <dbReference type="NCBI Taxonomy" id="417401"/>
    <lineage>
        <taxon>Eukaryota</taxon>
        <taxon>Metazoa</taxon>
        <taxon>Ecdysozoa</taxon>
        <taxon>Arthropoda</taxon>
        <taxon>Hexapoda</taxon>
        <taxon>Insecta</taxon>
        <taxon>Pterygota</taxon>
        <taxon>Neoptera</taxon>
        <taxon>Endopterygota</taxon>
        <taxon>Coleoptera</taxon>
        <taxon>Polyphaga</taxon>
        <taxon>Elateriformia</taxon>
        <taxon>Elateroidea</taxon>
        <taxon>Lampyridae</taxon>
        <taxon>Lampyrinae</taxon>
        <taxon>Pyrocoelia</taxon>
    </lineage>
</organism>
<feature type="region of interest" description="Disordered" evidence="1">
    <location>
        <begin position="418"/>
        <end position="462"/>
    </location>
</feature>
<evidence type="ECO:0000256" key="1">
    <source>
        <dbReference type="SAM" id="MobiDB-lite"/>
    </source>
</evidence>
<feature type="compositionally biased region" description="Basic and acidic residues" evidence="1">
    <location>
        <begin position="504"/>
        <end position="513"/>
    </location>
</feature>
<sequence>MHADRASYNGKNDPVICQYGEDYLRKHKRPHIRNAVSNKIRELGRLLIPLQDIYGISTLLEAINTKHYEKVVHAAQIISGYDNTLKTFKAPSLALHLKGILLGACLAAKTLLLKQDPILPVVDYNESLKIVKQFRSLVDERWKFDMASLALKDLNEKQGKTYQTLPITSDVIKFRKYAVEVAEENLNILKENVSNRIAFKKLTEAALVLTVLLNRKRVGDVQYIKVDSYTQVTTSTNQEECLNALSESEKLLSAHFKRIITIGKGSRSIPVLFPKNVETYVDTLLTTREKNGLIPKENPFLFALIGSKGKWMDGSSVLRKYAASCGAENPKTLTSSRLRKQIATVLQVLNLNDTEKEQMASFMGHTMKTHSEFYRLPQEVYQTAKIAKLLLIMDKGKGAEFQGKALEEIDVQLERLNEESSEKMDSDIESNNEEKIQGTSLNEENNEFDFSSQPNEGNTQKKGNMLKECWEGLRRQKIPNRKTGRKEIVLCKRRVGKGTSNVGQKEDKKERKGGQRGSWNNKQKNIMKEFFKKHLSKKITPKKHECLQLQNSYKDMFKDKTWVQIKVFIYNSFQQQRQ</sequence>
<dbReference type="EMBL" id="JAVRBK010000002">
    <property type="protein sequence ID" value="KAK5647985.1"/>
    <property type="molecule type" value="Genomic_DNA"/>
</dbReference>
<evidence type="ECO:0000313" key="2">
    <source>
        <dbReference type="EMBL" id="KAK5647985.1"/>
    </source>
</evidence>
<keyword evidence="3" id="KW-1185">Reference proteome</keyword>
<protein>
    <submittedName>
        <fullName evidence="2">Uncharacterized protein</fullName>
    </submittedName>
</protein>
<dbReference type="PANTHER" id="PTHR33480">
    <property type="entry name" value="SET DOMAIN-CONTAINING PROTEIN-RELATED"/>
    <property type="match status" value="1"/>
</dbReference>
<dbReference type="PANTHER" id="PTHR33480:SF1">
    <property type="entry name" value="TYR RECOMBINASE DOMAIN-CONTAINING PROTEIN"/>
    <property type="match status" value="1"/>
</dbReference>
<dbReference type="Proteomes" id="UP001329430">
    <property type="component" value="Chromosome 2"/>
</dbReference>
<comment type="caution">
    <text evidence="2">The sequence shown here is derived from an EMBL/GenBank/DDBJ whole genome shotgun (WGS) entry which is preliminary data.</text>
</comment>
<feature type="compositionally biased region" description="Polar residues" evidence="1">
    <location>
        <begin position="437"/>
        <end position="462"/>
    </location>
</feature>
<accession>A0AAN7VGT9</accession>
<dbReference type="AlphaFoldDB" id="A0AAN7VGT9"/>
<gene>
    <name evidence="2" type="ORF">RI129_002877</name>
</gene>
<name>A0AAN7VGT9_9COLE</name>
<evidence type="ECO:0000313" key="3">
    <source>
        <dbReference type="Proteomes" id="UP001329430"/>
    </source>
</evidence>
<feature type="compositionally biased region" description="Basic and acidic residues" evidence="1">
    <location>
        <begin position="418"/>
        <end position="436"/>
    </location>
</feature>
<reference evidence="2 3" key="1">
    <citation type="journal article" date="2024" name="Insects">
        <title>An Improved Chromosome-Level Genome Assembly of the Firefly Pyrocoelia pectoralis.</title>
        <authorList>
            <person name="Fu X."/>
            <person name="Meyer-Rochow V.B."/>
            <person name="Ballantyne L."/>
            <person name="Zhu X."/>
        </authorList>
    </citation>
    <scope>NUCLEOTIDE SEQUENCE [LARGE SCALE GENOMIC DNA]</scope>
    <source>
        <strain evidence="2">XCY_ONT2</strain>
    </source>
</reference>